<evidence type="ECO:0000256" key="4">
    <source>
        <dbReference type="ARBA" id="ARBA00022837"/>
    </source>
</evidence>
<evidence type="ECO:0000256" key="6">
    <source>
        <dbReference type="SAM" id="MobiDB-lite"/>
    </source>
</evidence>
<dbReference type="Pfam" id="PF18962">
    <property type="entry name" value="Por_Secre_tail"/>
    <property type="match status" value="1"/>
</dbReference>
<organism evidence="9 10">
    <name type="scientific">Coprobacter tertius</name>
    <dbReference type="NCBI Taxonomy" id="2944915"/>
    <lineage>
        <taxon>Bacteria</taxon>
        <taxon>Pseudomonadati</taxon>
        <taxon>Bacteroidota</taxon>
        <taxon>Bacteroidia</taxon>
        <taxon>Bacteroidales</taxon>
        <taxon>Barnesiellaceae</taxon>
        <taxon>Coprobacter</taxon>
    </lineage>
</organism>
<dbReference type="InterPro" id="IPR001791">
    <property type="entry name" value="Laminin_G"/>
</dbReference>
<evidence type="ECO:0000259" key="8">
    <source>
        <dbReference type="SMART" id="SM00560"/>
    </source>
</evidence>
<protein>
    <submittedName>
        <fullName evidence="9">T9SS type A sorting domain-containing protein</fullName>
    </submittedName>
</protein>
<dbReference type="SUPFAM" id="SSF49899">
    <property type="entry name" value="Concanavalin A-like lectins/glucanases"/>
    <property type="match status" value="3"/>
</dbReference>
<comment type="caution">
    <text evidence="9">The sequence shown here is derived from an EMBL/GenBank/DDBJ whole genome shotgun (WGS) entry which is preliminary data.</text>
</comment>
<feature type="domain" description="LamG-like jellyroll fold" evidence="8">
    <location>
        <begin position="2120"/>
        <end position="2247"/>
    </location>
</feature>
<dbReference type="NCBIfam" id="TIGR04183">
    <property type="entry name" value="Por_Secre_tail"/>
    <property type="match status" value="1"/>
</dbReference>
<dbReference type="Pfam" id="PF13385">
    <property type="entry name" value="Laminin_G_3"/>
    <property type="match status" value="3"/>
</dbReference>
<evidence type="ECO:0000259" key="7">
    <source>
        <dbReference type="SMART" id="SM00282"/>
    </source>
</evidence>
<name>A0ABT1MCY6_9BACT</name>
<evidence type="ECO:0000256" key="5">
    <source>
        <dbReference type="ARBA" id="ARBA00023157"/>
    </source>
</evidence>
<accession>A0ABT1MCY6</accession>
<dbReference type="InterPro" id="IPR051360">
    <property type="entry name" value="Neuronal_Pentraxin_Related"/>
</dbReference>
<gene>
    <name evidence="9" type="ORF">NMU02_00060</name>
</gene>
<feature type="domain" description="Laminin G" evidence="7">
    <location>
        <begin position="2323"/>
        <end position="2463"/>
    </location>
</feature>
<dbReference type="Gene3D" id="2.60.120.200">
    <property type="match status" value="3"/>
</dbReference>
<feature type="compositionally biased region" description="Polar residues" evidence="6">
    <location>
        <begin position="1436"/>
        <end position="1447"/>
    </location>
</feature>
<feature type="domain" description="Laminin G" evidence="7">
    <location>
        <begin position="2120"/>
        <end position="2242"/>
    </location>
</feature>
<dbReference type="Gene3D" id="2.60.40.10">
    <property type="entry name" value="Immunoglobulins"/>
    <property type="match status" value="1"/>
</dbReference>
<keyword evidence="2" id="KW-0479">Metal-binding</keyword>
<keyword evidence="10" id="KW-1185">Reference proteome</keyword>
<reference evidence="9 10" key="1">
    <citation type="submission" date="2022-07" db="EMBL/GenBank/DDBJ databases">
        <title>Fecal culturing of patients with breast cancer.</title>
        <authorList>
            <person name="Teng N.M.Y."/>
            <person name="Kiu R."/>
            <person name="Evans R."/>
            <person name="Baker D.J."/>
            <person name="Zenner C."/>
            <person name="Robinson S.D."/>
            <person name="Hall L.J."/>
        </authorList>
    </citation>
    <scope>NUCLEOTIDE SEQUENCE [LARGE SCALE GENOMIC DNA]</scope>
    <source>
        <strain evidence="9 10">LH1063</strain>
    </source>
</reference>
<dbReference type="Proteomes" id="UP001205603">
    <property type="component" value="Unassembled WGS sequence"/>
</dbReference>
<sequence length="3200" mass="356669">MNTFSEITITVSRTFRNTMRHPRRKIILMALFFVCFTLQHAYAKHYWPNEMGGIKQEWLPQEGVINLSFPVWDDHGSDALTWNAGFSPNSGWLDLTIGSSTFRVYCDSGNGKGGNATCSQTKGSDKFSYTKSRSGTIDWIHIKFYVPQGLLNTNVNIGFNGVWWNDGATSDQTISQSLSISTTATLPDISIENPVFTQSEDKPQVSISWNKLNGGTTEIRNLGKINLRKESSNGEIISSVETTEDSGTFLIDATDIDLIRENKYVVTQDFSVENISVSSTSNTVTLPAYPQVNKIEGAFDESQRQIKISWSVGGTSSQNYIKDNFLLSYNYSLNGQTEKTELVKIPYSLGVTNYTYNVDIPEKAIGTYNFSIIREKTKDLSAWNNKFKKELNNVTINTIHLSINDSHVVLLENGKSLIYWKTNGDVWSNGSKFVLTRQNITLNTVEDIELPKNNITDKPSPDEFTSEEEYNKYKDKFEDDNSGAYIDDMLQLCNEYRYKLQVKPNPLTYSPLEPIYTPESIIPTDQGDLVAQMSASKGYFTDRVEISWSVIGATFDNFSVRRRIYDPDHANDDNYDQIASVSGAATQSTYSVEDKNCVPGLIYQYKIVGLSNCANKVVESKTQPKTIGFRAPTGQIIGRITFTNSEQAVEGVDVRVSGPESLSGQSVKFEGNADSYLETDNNLPQTSLAYTIQAYVKPSTEHTTGTILQKGNYEIGLDAGIPYFKITKGTQSESVTATQILTPERFSHISAVCKQVAGKTQMVLYLYTANEAGIDTLSVYTHDVSLSNIQKEAGKAIIGKNLNGHIDEVRVWDRSLTQEEIIQNHNRFLAANEDGLAAYWRFDEPVTSEFYDLSFYRTKYNENHGKSHNITLDKKVIPEPDQLSFRGVTDKNGNYRITGVPYSGDGTEYTLVPYFGTHQFSPGEKTIVIGQTSSMFNIDFKDFSSFKIEGTVYYEKSTIPVEGVMFYIDGKIASLSNGEIISSSEDGKFSINVPVGQHEVKAAKQNHIFVNDGKLKNSFNADLDYQENKSDIRFWDATRVRVIGRIAGGTIQDTIPVGHSLSKNNLGEKISLTLQLKDDSKGKIFYYEDKNTGNTQTEETVTIKHFHPEHKNTIKSNATSVTITTDPETGEFVADLIPEQYKIANIAVTGYTGLKDENILDLSNAFNEQNSIYSLLPDEDGTVKEDTVKYNKIYKFIHRIDPVVRFSQINGMGKTYFGSLDYKIMNLDGKTEQLTLYNEQKNEYLMGKPIFEKGKTYKFKIDAYEEYPFYRNISKNSAPEITSYDKVPVKGGTVKISNGFAKVTNEPYTLDKNGSVTVAYQTKEPDLNNIEKNIEVTFEFNGKTISAPSVTGYHIGGVQTGGKDFVTEGPTEALMILRDPPGSQSYAYAEEGLTISNKTTITSGSITDSGAGTTALMGLNLTTSVGVGVETETSVDSENSLGVTVSTKSDDNESNSTVSSTTLNTRFQTSNDPLYDGRNGDLIVANSTNITYGIENLLGIAPIGPNAGEDIKETVGNYCISSKKTLSIGKHFGTLLVYPQIFIEQTLLPKLTGLRDAVLLDKGTTDTYAKTLANERKTPVYVSKYDKNNENFGKTNTDAATFDGDSYKIIFPDGYDDKAATDTIASLNNSIDSWIKILADNEQKKVESILFKNFSFQAGAGIEYSEEYSTSEERNQSFSFTINNETVAELGATVNGFGAKMTINEAVETNSTTESGSSEEKTKKIGFVLQEEGDDDYISVDIRKEKGTSTGTDFVYYTQGGATSCPYEGPEVTRYFEPGKHKLSEGTLRIEVPKIEAAVKTISGVPSNKAAVFKLLLSNDSEAQEDAIYILKMDDASNKSGAKFSIDGVALSTGRAFVVPYGNILEKTLEVRMGDKYDYENMNLILASQCQYDPTDFLEDIADTVSLSVHFIPTSTDVNIKSPGNNWVLNLNSPKLDNGTHYLPITVDGFDINFRNFHHIAVQYKPSSSSDKDWQNIKTFYANDEYYNQAQETEKAMIEGSVINCNFSGTLDQSYDIRAVSYCTMGTGYVTSESNVVSGKRDLVLPKLFGTPKPASGILGIDDNIQIDFNEALAEGYFTNANFEVTAIKNGSNGNHDVSVYLNGETDYLSTEFDKNMTDKSMTLELWVKPRDPNRSGTLFTHGNNPDIFEVSLTSDKRIEVQLDNKKYTSNVINMASGQWAHIAVVYDNDRHNLKAFYNYESVINQNEVPPYKGIGKIEFGRNVNKTNYFAGGMHEARFWDEARSISDIKSKSLSILSGMESSLVTYLPMDEGEGSLIIDKARGNNASLHGTWSTPAGKATQFDNATGMLIINSSEIPIKEGEDFTLEFWFRTTATTQADAALVDNGKADGNEQGNKANKFFVGFENNQLIFRSKGYKEIVNGFYMNREWHHFAISVNRNSGNAQIFMDGELKNYFRSDSVGGISGSQIYLGACCWLDPKLPDLNHKDRFFSGQIDELRIWNSALTQSIISRNTHKKMNGSEMGLIAYYPFEKYIVNTSNIKELIYTLEDQAQKKYSAVAEGNASETDEKAPLKSKGPEQNVKYSFVTNGSSIIINLEEAPEVLEKTIVNVALKDVRDLNGNVDPTVYRWSAYIDRNQLKWGESKISIDKTLYEPYEFQVTLSNVGGSIKNFTLESLPAWLSADPMGGELNPKESKKITFTIDEGTNVGTYEEVIYVKGENNVTEPLQLSLKVNSKKPEWTVNPADYKYNMSLFGKIRINTIFSTDKEDLLAAFENGKCIGVANNSYDRDQDMWYTFLTIFNNKKQTNDIEFRIWDASTGKIYYATPDKTIRFVNDGVEGTPKKPIIFDGKEILFQNIDITEGWNWISFNLSNIDLTKVSATLKNGNWTTSDIVKNQNFFDSYSKNKGWTGTLTQNGGFDNVSLYMIHSSDNQILSVDGSFIDPKTAPINILGNRWNYIGYLPSTNITVKEAMAGYDAQEGDILKSQNQFCMYSGTGWIGNLKYMEPNKGYMLLRTASDNVIFTYPSSSGILTEKKEQRNKIATYSLMPDAYTNYNYAENMSIIAISDEVKPGDKIKGYIDGILRGVSEGIKVGERILNFISISGDNSDREIRFELDRQGETIARSRTIIPYRSNNISGTVLQPVKIDFGFSVKNASVYPNPFTDILNIRVSTNPGDRVEIAVYNILGQPVIQWDKKVVQSNIYQVSWNGTMGNLSCEPGIYLVRVNVNGTTSIHKIEKQ</sequence>
<dbReference type="InterPro" id="IPR026444">
    <property type="entry name" value="Secre_tail"/>
</dbReference>
<evidence type="ECO:0000313" key="9">
    <source>
        <dbReference type="EMBL" id="MCP9610485.1"/>
    </source>
</evidence>
<evidence type="ECO:0000313" key="10">
    <source>
        <dbReference type="Proteomes" id="UP001205603"/>
    </source>
</evidence>
<keyword evidence="4" id="KW-0106">Calcium</keyword>
<feature type="domain" description="LamG-like jellyroll fold" evidence="8">
    <location>
        <begin position="2323"/>
        <end position="2468"/>
    </location>
</feature>
<dbReference type="InterPro" id="IPR006558">
    <property type="entry name" value="LamG-like"/>
</dbReference>
<dbReference type="PANTHER" id="PTHR19277:SF125">
    <property type="entry name" value="B6"/>
    <property type="match status" value="1"/>
</dbReference>
<dbReference type="SMART" id="SM00560">
    <property type="entry name" value="LamGL"/>
    <property type="match status" value="2"/>
</dbReference>
<dbReference type="SMART" id="SM00282">
    <property type="entry name" value="LamG"/>
    <property type="match status" value="2"/>
</dbReference>
<proteinExistence type="predicted"/>
<dbReference type="PANTHER" id="PTHR19277">
    <property type="entry name" value="PENTRAXIN"/>
    <property type="match status" value="1"/>
</dbReference>
<dbReference type="EMBL" id="JANDHW010000001">
    <property type="protein sequence ID" value="MCP9610485.1"/>
    <property type="molecule type" value="Genomic_DNA"/>
</dbReference>
<evidence type="ECO:0000256" key="3">
    <source>
        <dbReference type="ARBA" id="ARBA00022729"/>
    </source>
</evidence>
<feature type="region of interest" description="Disordered" evidence="6">
    <location>
        <begin position="1432"/>
        <end position="1461"/>
    </location>
</feature>
<dbReference type="InterPro" id="IPR013783">
    <property type="entry name" value="Ig-like_fold"/>
</dbReference>
<dbReference type="InterPro" id="IPR013320">
    <property type="entry name" value="ConA-like_dom_sf"/>
</dbReference>
<comment type="cofactor">
    <cofactor evidence="1">
        <name>Ca(2+)</name>
        <dbReference type="ChEBI" id="CHEBI:29108"/>
    </cofactor>
</comment>
<evidence type="ECO:0000256" key="1">
    <source>
        <dbReference type="ARBA" id="ARBA00001913"/>
    </source>
</evidence>
<evidence type="ECO:0000256" key="2">
    <source>
        <dbReference type="ARBA" id="ARBA00022723"/>
    </source>
</evidence>
<keyword evidence="3" id="KW-0732">Signal</keyword>
<keyword evidence="5" id="KW-1015">Disulfide bond</keyword>